<evidence type="ECO:0000259" key="2">
    <source>
        <dbReference type="Pfam" id="PF03703"/>
    </source>
</evidence>
<sequence>MRIAQSETRDKFPLSTKKVLKKTVMGTLVWAILLLIIWGVLAFALSSSTETGSWFGIATIGIFGLLFLIILIVYLYQRWYYAVYFYDLTPDYIVIKKGPITPREITIPYERVQDVYVDQDLLDRIFGLYDVHLSSATISSGMEAHIDGVEKPAADGLRAMLLQTVNERISKKRVPVPPQVQQ</sequence>
<dbReference type="PANTHER" id="PTHR34473">
    <property type="entry name" value="UPF0699 TRANSMEMBRANE PROTEIN YDBS"/>
    <property type="match status" value="1"/>
</dbReference>
<organism evidence="3 4">
    <name type="scientific">Candidatus Berkelbacteria bacterium CG23_combo_of_CG06-09_8_20_14_all_41_73</name>
    <dbReference type="NCBI Taxonomy" id="1974519"/>
    <lineage>
        <taxon>Bacteria</taxon>
        <taxon>Candidatus Berkelbacteria</taxon>
    </lineage>
</organism>
<keyword evidence="1" id="KW-0812">Transmembrane</keyword>
<feature type="transmembrane region" description="Helical" evidence="1">
    <location>
        <begin position="27"/>
        <end position="46"/>
    </location>
</feature>
<comment type="caution">
    <text evidence="3">The sequence shown here is derived from an EMBL/GenBank/DDBJ whole genome shotgun (WGS) entry which is preliminary data.</text>
</comment>
<dbReference type="Proteomes" id="UP000230671">
    <property type="component" value="Unassembled WGS sequence"/>
</dbReference>
<feature type="transmembrane region" description="Helical" evidence="1">
    <location>
        <begin position="52"/>
        <end position="76"/>
    </location>
</feature>
<protein>
    <recommendedName>
        <fullName evidence="2">YdbS-like PH domain-containing protein</fullName>
    </recommendedName>
</protein>
<evidence type="ECO:0000313" key="3">
    <source>
        <dbReference type="EMBL" id="PIP50776.1"/>
    </source>
</evidence>
<reference evidence="3 4" key="1">
    <citation type="submission" date="2017-09" db="EMBL/GenBank/DDBJ databases">
        <title>Depth-based differentiation of microbial function through sediment-hosted aquifers and enrichment of novel symbionts in the deep terrestrial subsurface.</title>
        <authorList>
            <person name="Probst A.J."/>
            <person name="Ladd B."/>
            <person name="Jarett J.K."/>
            <person name="Geller-Mcgrath D.E."/>
            <person name="Sieber C.M."/>
            <person name="Emerson J.B."/>
            <person name="Anantharaman K."/>
            <person name="Thomas B.C."/>
            <person name="Malmstrom R."/>
            <person name="Stieglmeier M."/>
            <person name="Klingl A."/>
            <person name="Woyke T."/>
            <person name="Ryan C.M."/>
            <person name="Banfield J.F."/>
        </authorList>
    </citation>
    <scope>NUCLEOTIDE SEQUENCE [LARGE SCALE GENOMIC DNA]</scope>
    <source>
        <strain evidence="3">CG23_combo_of_CG06-09_8_20_14_all_41_73</strain>
    </source>
</reference>
<dbReference type="Pfam" id="PF03703">
    <property type="entry name" value="bPH_2"/>
    <property type="match status" value="1"/>
</dbReference>
<dbReference type="EMBL" id="PCSO01000093">
    <property type="protein sequence ID" value="PIP50776.1"/>
    <property type="molecule type" value="Genomic_DNA"/>
</dbReference>
<keyword evidence="1" id="KW-0472">Membrane</keyword>
<dbReference type="PANTHER" id="PTHR34473:SF2">
    <property type="entry name" value="UPF0699 TRANSMEMBRANE PROTEIN YDBT"/>
    <property type="match status" value="1"/>
</dbReference>
<feature type="domain" description="YdbS-like PH" evidence="2">
    <location>
        <begin position="82"/>
        <end position="159"/>
    </location>
</feature>
<accession>A0A2H0AZD8</accession>
<name>A0A2H0AZD8_9BACT</name>
<dbReference type="InterPro" id="IPR005182">
    <property type="entry name" value="YdbS-like_PH"/>
</dbReference>
<evidence type="ECO:0000256" key="1">
    <source>
        <dbReference type="SAM" id="Phobius"/>
    </source>
</evidence>
<keyword evidence="1" id="KW-1133">Transmembrane helix</keyword>
<proteinExistence type="predicted"/>
<gene>
    <name evidence="3" type="ORF">COX11_02320</name>
</gene>
<evidence type="ECO:0000313" key="4">
    <source>
        <dbReference type="Proteomes" id="UP000230671"/>
    </source>
</evidence>
<dbReference type="AlphaFoldDB" id="A0A2H0AZD8"/>